<gene>
    <name evidence="2" type="ORF">RI129_000047</name>
</gene>
<name>A0AAN7V5E0_9COLE</name>
<evidence type="ECO:0000313" key="2">
    <source>
        <dbReference type="EMBL" id="KAK5637769.1"/>
    </source>
</evidence>
<organism evidence="2 3">
    <name type="scientific">Pyrocoelia pectoralis</name>
    <dbReference type="NCBI Taxonomy" id="417401"/>
    <lineage>
        <taxon>Eukaryota</taxon>
        <taxon>Metazoa</taxon>
        <taxon>Ecdysozoa</taxon>
        <taxon>Arthropoda</taxon>
        <taxon>Hexapoda</taxon>
        <taxon>Insecta</taxon>
        <taxon>Pterygota</taxon>
        <taxon>Neoptera</taxon>
        <taxon>Endopterygota</taxon>
        <taxon>Coleoptera</taxon>
        <taxon>Polyphaga</taxon>
        <taxon>Elateriformia</taxon>
        <taxon>Elateroidea</taxon>
        <taxon>Lampyridae</taxon>
        <taxon>Lampyrinae</taxon>
        <taxon>Pyrocoelia</taxon>
    </lineage>
</organism>
<dbReference type="AlphaFoldDB" id="A0AAN7V5E0"/>
<evidence type="ECO:0000313" key="3">
    <source>
        <dbReference type="Proteomes" id="UP001329430"/>
    </source>
</evidence>
<feature type="compositionally biased region" description="Basic and acidic residues" evidence="1">
    <location>
        <begin position="1"/>
        <end position="11"/>
    </location>
</feature>
<evidence type="ECO:0000256" key="1">
    <source>
        <dbReference type="SAM" id="MobiDB-lite"/>
    </source>
</evidence>
<keyword evidence="3" id="KW-1185">Reference proteome</keyword>
<feature type="compositionally biased region" description="Basic and acidic residues" evidence="1">
    <location>
        <begin position="19"/>
        <end position="28"/>
    </location>
</feature>
<accession>A0AAN7V5E0</accession>
<feature type="non-terminal residue" evidence="2">
    <location>
        <position position="1"/>
    </location>
</feature>
<protein>
    <submittedName>
        <fullName evidence="2">Uncharacterized protein</fullName>
    </submittedName>
</protein>
<proteinExistence type="predicted"/>
<comment type="caution">
    <text evidence="2">The sequence shown here is derived from an EMBL/GenBank/DDBJ whole genome shotgun (WGS) entry which is preliminary data.</text>
</comment>
<reference evidence="2 3" key="1">
    <citation type="journal article" date="2024" name="Insects">
        <title>An Improved Chromosome-Level Genome Assembly of the Firefly Pyrocoelia pectoralis.</title>
        <authorList>
            <person name="Fu X."/>
            <person name="Meyer-Rochow V.B."/>
            <person name="Ballantyne L."/>
            <person name="Zhu X."/>
        </authorList>
    </citation>
    <scope>NUCLEOTIDE SEQUENCE [LARGE SCALE GENOMIC DNA]</scope>
    <source>
        <strain evidence="2">XCY_ONT2</strain>
    </source>
</reference>
<feature type="region of interest" description="Disordered" evidence="1">
    <location>
        <begin position="1"/>
        <end position="28"/>
    </location>
</feature>
<dbReference type="Proteomes" id="UP001329430">
    <property type="component" value="Unassembled WGS sequence"/>
</dbReference>
<dbReference type="EMBL" id="JAVRBK010000146">
    <property type="protein sequence ID" value="KAK5637769.1"/>
    <property type="molecule type" value="Genomic_DNA"/>
</dbReference>
<sequence>EEKLHLEDNYKKHNQNKQRSREEKAKDVLDARDNPSVVVACFDLEAVLPTPCVFEIVSKTGYCYFWHEAARRGANEIGTCLLEYLASKCVGNMLYSTATIV</sequence>